<gene>
    <name evidence="5" type="ORF">LX95_01970</name>
</gene>
<evidence type="ECO:0000259" key="3">
    <source>
        <dbReference type="Pfam" id="PF18962"/>
    </source>
</evidence>
<feature type="chain" id="PRO_5016040913" evidence="2">
    <location>
        <begin position="19"/>
        <end position="269"/>
    </location>
</feature>
<protein>
    <submittedName>
        <fullName evidence="5">Putative secreted protein (Por secretion system target)</fullName>
    </submittedName>
</protein>
<dbReference type="AlphaFoldDB" id="A0A2W7JVY0"/>
<evidence type="ECO:0000259" key="4">
    <source>
        <dbReference type="Pfam" id="PF20009"/>
    </source>
</evidence>
<evidence type="ECO:0000256" key="2">
    <source>
        <dbReference type="SAM" id="SignalP"/>
    </source>
</evidence>
<dbReference type="EMBL" id="QKYV01000005">
    <property type="protein sequence ID" value="PZW39610.1"/>
    <property type="molecule type" value="Genomic_DNA"/>
</dbReference>
<proteinExistence type="predicted"/>
<feature type="domain" description="GEVED" evidence="4">
    <location>
        <begin position="90"/>
        <end position="182"/>
    </location>
</feature>
<dbReference type="Pfam" id="PF20009">
    <property type="entry name" value="GEVED"/>
    <property type="match status" value="1"/>
</dbReference>
<feature type="signal peptide" evidence="2">
    <location>
        <begin position="1"/>
        <end position="18"/>
    </location>
</feature>
<reference evidence="5 6" key="1">
    <citation type="submission" date="2018-06" db="EMBL/GenBank/DDBJ databases">
        <title>Genomic Encyclopedia of Archaeal and Bacterial Type Strains, Phase II (KMG-II): from individual species to whole genera.</title>
        <authorList>
            <person name="Goeker M."/>
        </authorList>
    </citation>
    <scope>NUCLEOTIDE SEQUENCE [LARGE SCALE GENOMIC DNA]</scope>
    <source>
        <strain evidence="5 6">DSM 15361</strain>
    </source>
</reference>
<dbReference type="Pfam" id="PF18962">
    <property type="entry name" value="Por_Secre_tail"/>
    <property type="match status" value="1"/>
</dbReference>
<dbReference type="Proteomes" id="UP000249542">
    <property type="component" value="Unassembled WGS sequence"/>
</dbReference>
<evidence type="ECO:0000313" key="5">
    <source>
        <dbReference type="EMBL" id="PZW39610.1"/>
    </source>
</evidence>
<evidence type="ECO:0000256" key="1">
    <source>
        <dbReference type="ARBA" id="ARBA00022729"/>
    </source>
</evidence>
<accession>A0A2W7JVY0</accession>
<feature type="domain" description="Secretion system C-terminal sorting" evidence="3">
    <location>
        <begin position="199"/>
        <end position="264"/>
    </location>
</feature>
<keyword evidence="1 2" id="KW-0732">Signal</keyword>
<keyword evidence="6" id="KW-1185">Reference proteome</keyword>
<name>A0A2W7JVY0_9FLAO</name>
<evidence type="ECO:0000313" key="6">
    <source>
        <dbReference type="Proteomes" id="UP000249542"/>
    </source>
</evidence>
<sequence>MMKKITLALVLFNLGLQAQTFPDPYCDIDDSGTTVEEITLVNFGQTSIANTNASSILIDETATITNVNHTETISVAVEGNTYGDFGNEIVLFIDWNQNEILDDIDEVYELGTLTNSTGSDGISVNMNITVPPNALTGETRARLTKTYADEDSPAIVNPCAIEMDAFGQGAFPGYGQALDFTIDVGALQTSTFDKNALSVYPIPAKEVLNIEYKTALNSVKVFNILGQEVLSQKVDANELQVNISSLNKGVYMVKLFTEETQHSFKMVKE</sequence>
<dbReference type="InterPro" id="IPR026444">
    <property type="entry name" value="Secre_tail"/>
</dbReference>
<organism evidence="5 6">
    <name type="scientific">Mesonia algae</name>
    <dbReference type="NCBI Taxonomy" id="213248"/>
    <lineage>
        <taxon>Bacteria</taxon>
        <taxon>Pseudomonadati</taxon>
        <taxon>Bacteroidota</taxon>
        <taxon>Flavobacteriia</taxon>
        <taxon>Flavobacteriales</taxon>
        <taxon>Flavobacteriaceae</taxon>
        <taxon>Mesonia</taxon>
    </lineage>
</organism>
<comment type="caution">
    <text evidence="5">The sequence shown here is derived from an EMBL/GenBank/DDBJ whole genome shotgun (WGS) entry which is preliminary data.</text>
</comment>
<dbReference type="NCBIfam" id="TIGR04183">
    <property type="entry name" value="Por_Secre_tail"/>
    <property type="match status" value="1"/>
</dbReference>
<dbReference type="InterPro" id="IPR045474">
    <property type="entry name" value="GEVED"/>
</dbReference>